<reference evidence="1 2" key="1">
    <citation type="submission" date="2022-09" db="EMBL/GenBank/DDBJ databases">
        <title>Xylan utilization by haloarchaea-nanohaloarchaea associations.</title>
        <authorList>
            <person name="Yakimov M."/>
        </authorList>
    </citation>
    <scope>NUCLEOTIDE SEQUENCE [LARGE SCALE GENOMIC DNA]</scope>
    <source>
        <strain evidence="1 2">SVXNc</strain>
    </source>
</reference>
<dbReference type="PANTHER" id="PTHR43546">
    <property type="entry name" value="UPF0173 METAL-DEPENDENT HYDROLASE MJ1163-RELATED"/>
    <property type="match status" value="1"/>
</dbReference>
<name>A0ABY8CFP3_9ARCH</name>
<gene>
    <name evidence="1" type="ORF">SVXNc_0501</name>
</gene>
<keyword evidence="1" id="KW-0378">Hydrolase</keyword>
<organism evidence="1 2">
    <name type="scientific">Candidatus Nanohalococcus occultus</name>
    <dbReference type="NCBI Taxonomy" id="2978047"/>
    <lineage>
        <taxon>Archaea</taxon>
        <taxon>Candidatus Nanohalarchaeota</taxon>
        <taxon>Candidatus Nanohalarchaeota incertae sedis</taxon>
        <taxon>Candidatus Nanohalococcus</taxon>
    </lineage>
</organism>
<sequence>MKVEDEGFSLVVDPFNGYVDREAELVLVTHDHEGHFDPEALEKVCGDSTCLVVPESFEGKELPCRDVEYVTEGEVIDVFGVEIEAVPMYNGHHEQGDGFGYRFVMNKTSVYIAGDTGLIKEASQLEGVIDVAFLPVEGVYTMDVEDAIQMAVRIKPSVVVPYHYGEPFFPDAEVDLRGLRAELEDRNIRCQVLDS</sequence>
<evidence type="ECO:0000313" key="2">
    <source>
        <dbReference type="Proteomes" id="UP001218034"/>
    </source>
</evidence>
<protein>
    <submittedName>
        <fullName evidence="1">Zn-dependent hydrolase of the beta-lactamase fold</fullName>
    </submittedName>
</protein>
<proteinExistence type="predicted"/>
<dbReference type="InterPro" id="IPR036866">
    <property type="entry name" value="RibonucZ/Hydroxyglut_hydro"/>
</dbReference>
<dbReference type="EMBL" id="CP104395">
    <property type="protein sequence ID" value="WEL19520.1"/>
    <property type="molecule type" value="Genomic_DNA"/>
</dbReference>
<dbReference type="Proteomes" id="UP001218034">
    <property type="component" value="Chromosome"/>
</dbReference>
<dbReference type="Gene3D" id="3.60.15.10">
    <property type="entry name" value="Ribonuclease Z/Hydroxyacylglutathione hydrolase-like"/>
    <property type="match status" value="1"/>
</dbReference>
<dbReference type="GO" id="GO:0016787">
    <property type="term" value="F:hydrolase activity"/>
    <property type="evidence" value="ECO:0007669"/>
    <property type="project" value="UniProtKB-KW"/>
</dbReference>
<dbReference type="SUPFAM" id="SSF56281">
    <property type="entry name" value="Metallo-hydrolase/oxidoreductase"/>
    <property type="match status" value="1"/>
</dbReference>
<keyword evidence="2" id="KW-1185">Reference proteome</keyword>
<accession>A0ABY8CFP3</accession>
<dbReference type="PANTHER" id="PTHR43546:SF8">
    <property type="entry name" value="METALLO-BETA-LACTAMASE DOMAIN-CONTAINING PROTEIN"/>
    <property type="match status" value="1"/>
</dbReference>
<dbReference type="Pfam" id="PF13483">
    <property type="entry name" value="Lactamase_B_3"/>
    <property type="match status" value="1"/>
</dbReference>
<dbReference type="InterPro" id="IPR050114">
    <property type="entry name" value="UPF0173_UPF0282_UlaG_hydrolase"/>
</dbReference>
<evidence type="ECO:0000313" key="1">
    <source>
        <dbReference type="EMBL" id="WEL19520.1"/>
    </source>
</evidence>